<keyword evidence="1" id="KW-0732">Signal</keyword>
<protein>
    <submittedName>
        <fullName evidence="3">Carbohydrate sulfotransferase</fullName>
    </submittedName>
</protein>
<dbReference type="PANTHER" id="PTHR22900:SF5">
    <property type="entry name" value="PROTEIN CBG14245"/>
    <property type="match status" value="1"/>
</dbReference>
<feature type="signal peptide" evidence="1">
    <location>
        <begin position="1"/>
        <end position="28"/>
    </location>
</feature>
<dbReference type="Proteomes" id="UP000492821">
    <property type="component" value="Unassembled WGS sequence"/>
</dbReference>
<name>A0A7E4VDF3_PANRE</name>
<reference evidence="2" key="1">
    <citation type="journal article" date="2013" name="Genetics">
        <title>The draft genome and transcriptome of Panagrellus redivivus are shaped by the harsh demands of a free-living lifestyle.</title>
        <authorList>
            <person name="Srinivasan J."/>
            <person name="Dillman A.R."/>
            <person name="Macchietto M.G."/>
            <person name="Heikkinen L."/>
            <person name="Lakso M."/>
            <person name="Fracchia K.M."/>
            <person name="Antoshechkin I."/>
            <person name="Mortazavi A."/>
            <person name="Wong G."/>
            <person name="Sternberg P.W."/>
        </authorList>
    </citation>
    <scope>NUCLEOTIDE SEQUENCE [LARGE SCALE GENOMIC DNA]</scope>
    <source>
        <strain evidence="2">MT8872</strain>
    </source>
</reference>
<dbReference type="InterPro" id="IPR005331">
    <property type="entry name" value="Sulfotransferase"/>
</dbReference>
<dbReference type="GO" id="GO:0047756">
    <property type="term" value="F:chondroitin 4-sulfotransferase activity"/>
    <property type="evidence" value="ECO:0007669"/>
    <property type="project" value="InterPro"/>
</dbReference>
<sequence>MASIRSPKFILAFVAGFALLVILNHNGGNINIDLASGTSNETDTSNLPYKFEKNGRCQGDERHRCIPPLHVFEKRFRAAPKYKINVCAIEKNLSTIMTAIMCFLFDEKKFSDKNRNLNEEMFHQRFCRTRNEATSIDHLERKFKTNATDWLHLAIVREPIERFVSGFVDKCVIEQVWIENGKLCNMCRKNITCFAERQYKRMVIHSNGGKLNNFDDRHFFPQSWRCDFSAHFRRFTFLQYKNEHTEPFLQTLYTHLESRNVSNSTIEIINKQLHDGKTRHATVGLSERDIYERQVRSDPYILQYIIWMYYYDFVLFGFPLPEVPAQKVQIKIV</sequence>
<proteinExistence type="predicted"/>
<evidence type="ECO:0000313" key="3">
    <source>
        <dbReference type="WBParaSite" id="Pan_g19500.t1"/>
    </source>
</evidence>
<dbReference type="GO" id="GO:0050650">
    <property type="term" value="P:chondroitin sulfate proteoglycan biosynthetic process"/>
    <property type="evidence" value="ECO:0007669"/>
    <property type="project" value="InterPro"/>
</dbReference>
<reference evidence="3" key="2">
    <citation type="submission" date="2020-10" db="UniProtKB">
        <authorList>
            <consortium name="WormBaseParasite"/>
        </authorList>
    </citation>
    <scope>IDENTIFICATION</scope>
</reference>
<accession>A0A7E4VDF3</accession>
<dbReference type="GO" id="GO:1902884">
    <property type="term" value="P:positive regulation of response to oxidative stress"/>
    <property type="evidence" value="ECO:0007669"/>
    <property type="project" value="InterPro"/>
</dbReference>
<dbReference type="Pfam" id="PF03567">
    <property type="entry name" value="Sulfotransfer_2"/>
    <property type="match status" value="1"/>
</dbReference>
<evidence type="ECO:0000313" key="2">
    <source>
        <dbReference type="Proteomes" id="UP000492821"/>
    </source>
</evidence>
<dbReference type="WBParaSite" id="Pan_g19500.t1">
    <property type="protein sequence ID" value="Pan_g19500.t1"/>
    <property type="gene ID" value="Pan_g19500"/>
</dbReference>
<organism evidence="2 3">
    <name type="scientific">Panagrellus redivivus</name>
    <name type="common">Microworm</name>
    <dbReference type="NCBI Taxonomy" id="6233"/>
    <lineage>
        <taxon>Eukaryota</taxon>
        <taxon>Metazoa</taxon>
        <taxon>Ecdysozoa</taxon>
        <taxon>Nematoda</taxon>
        <taxon>Chromadorea</taxon>
        <taxon>Rhabditida</taxon>
        <taxon>Tylenchina</taxon>
        <taxon>Panagrolaimomorpha</taxon>
        <taxon>Panagrolaimoidea</taxon>
        <taxon>Panagrolaimidae</taxon>
        <taxon>Panagrellus</taxon>
    </lineage>
</organism>
<keyword evidence="2" id="KW-1185">Reference proteome</keyword>
<dbReference type="InterPro" id="IPR007669">
    <property type="entry name" value="Chst-1-like"/>
</dbReference>
<feature type="chain" id="PRO_5028960767" evidence="1">
    <location>
        <begin position="29"/>
        <end position="333"/>
    </location>
</feature>
<evidence type="ECO:0000256" key="1">
    <source>
        <dbReference type="SAM" id="SignalP"/>
    </source>
</evidence>
<dbReference type="AlphaFoldDB" id="A0A7E4VDF3"/>
<dbReference type="GO" id="GO:0016020">
    <property type="term" value="C:membrane"/>
    <property type="evidence" value="ECO:0007669"/>
    <property type="project" value="InterPro"/>
</dbReference>
<dbReference type="PANTHER" id="PTHR22900">
    <property type="entry name" value="PROTEIN CBG14245-RELATED"/>
    <property type="match status" value="1"/>
</dbReference>